<accession>C7R8C9</accession>
<dbReference type="Pfam" id="PF08241">
    <property type="entry name" value="Methyltransf_11"/>
    <property type="match status" value="1"/>
</dbReference>
<dbReference type="CDD" id="cd02440">
    <property type="entry name" value="AdoMet_MTases"/>
    <property type="match status" value="1"/>
</dbReference>
<gene>
    <name evidence="2" type="ordered locus">Kkor_2285</name>
</gene>
<sequence length="325" mass="37199">MQHWTDYWKNTNALNSFSEGKQGQGYQKDIADFWENQFKQITPSGTVVDLGTGNGAVAVLAWLFSKNNQLDWNVIGIDAANIDPRKLNLEDKLIKRSLNNIEFIANTPIETAPFQAGSIDAFISQFAFEYSDLKKSLQHCFNCLKPGGIISIISHHPKSHISYDSLIGEKVIRYILEESPAFMQTDLLLDIALQQTQAGQMHNWTKNPHKQVINTTLHWIFAQLTDKYSADADAEYWCKLTIGQIVNILKQVGTIDPLQLKRHLQQLYHNLVSHRLRLQDQNNACLSETRLEQIEEHCKTNGISLKVEEFYIEGKLFAFHLIMQK</sequence>
<dbReference type="HOGENOM" id="CLU_071585_0_0_6"/>
<proteinExistence type="predicted"/>
<dbReference type="STRING" id="523791.Kkor_2285"/>
<protein>
    <submittedName>
        <fullName evidence="2">Methyltransferase type 11</fullName>
    </submittedName>
</protein>
<keyword evidence="2" id="KW-0808">Transferase</keyword>
<dbReference type="AlphaFoldDB" id="C7R8C9"/>
<dbReference type="InterPro" id="IPR013216">
    <property type="entry name" value="Methyltransf_11"/>
</dbReference>
<organism evidence="2 3">
    <name type="scientific">Kangiella koreensis (strain DSM 16069 / JCM 12317 / KCTC 12182 / SW-125)</name>
    <dbReference type="NCBI Taxonomy" id="523791"/>
    <lineage>
        <taxon>Bacteria</taxon>
        <taxon>Pseudomonadati</taxon>
        <taxon>Pseudomonadota</taxon>
        <taxon>Gammaproteobacteria</taxon>
        <taxon>Kangiellales</taxon>
        <taxon>Kangiellaceae</taxon>
        <taxon>Kangiella</taxon>
    </lineage>
</organism>
<keyword evidence="2" id="KW-0489">Methyltransferase</keyword>
<dbReference type="SUPFAM" id="SSF53335">
    <property type="entry name" value="S-adenosyl-L-methionine-dependent methyltransferases"/>
    <property type="match status" value="1"/>
</dbReference>
<dbReference type="Proteomes" id="UP000001231">
    <property type="component" value="Chromosome"/>
</dbReference>
<feature type="domain" description="Methyltransferase type 11" evidence="1">
    <location>
        <begin position="48"/>
        <end position="151"/>
    </location>
</feature>
<keyword evidence="3" id="KW-1185">Reference proteome</keyword>
<evidence type="ECO:0000313" key="3">
    <source>
        <dbReference type="Proteomes" id="UP000001231"/>
    </source>
</evidence>
<dbReference type="GO" id="GO:0032259">
    <property type="term" value="P:methylation"/>
    <property type="evidence" value="ECO:0007669"/>
    <property type="project" value="UniProtKB-KW"/>
</dbReference>
<dbReference type="InterPro" id="IPR029063">
    <property type="entry name" value="SAM-dependent_MTases_sf"/>
</dbReference>
<dbReference type="GO" id="GO:0008757">
    <property type="term" value="F:S-adenosylmethionine-dependent methyltransferase activity"/>
    <property type="evidence" value="ECO:0007669"/>
    <property type="project" value="InterPro"/>
</dbReference>
<evidence type="ECO:0000259" key="1">
    <source>
        <dbReference type="Pfam" id="PF08241"/>
    </source>
</evidence>
<name>C7R8C9_KANKD</name>
<dbReference type="OrthoDB" id="5974463at2"/>
<reference evidence="2 3" key="1">
    <citation type="journal article" date="2009" name="Stand. Genomic Sci.">
        <title>Complete genome sequence of Kangiella koreensis type strain (SW-125).</title>
        <authorList>
            <person name="Han C."/>
            <person name="Sikorski J."/>
            <person name="Lapidus A."/>
            <person name="Nolan M."/>
            <person name="Glavina Del Rio T."/>
            <person name="Tice H."/>
            <person name="Cheng J.F."/>
            <person name="Lucas S."/>
            <person name="Chen F."/>
            <person name="Copeland A."/>
            <person name="Ivanova N."/>
            <person name="Mavromatis K."/>
            <person name="Ovchinnikova G."/>
            <person name="Pati A."/>
            <person name="Bruce D."/>
            <person name="Goodwin L."/>
            <person name="Pitluck S."/>
            <person name="Chen A."/>
            <person name="Palaniappan K."/>
            <person name="Land M."/>
            <person name="Hauser L."/>
            <person name="Chang Y.J."/>
            <person name="Jeffries C.D."/>
            <person name="Chain P."/>
            <person name="Saunders E."/>
            <person name="Brettin T."/>
            <person name="Goker M."/>
            <person name="Tindall B.J."/>
            <person name="Bristow J."/>
            <person name="Eisen J.A."/>
            <person name="Markowitz V."/>
            <person name="Hugenholtz P."/>
            <person name="Kyrpides N.C."/>
            <person name="Klenk H.P."/>
            <person name="Detter J.C."/>
        </authorList>
    </citation>
    <scope>NUCLEOTIDE SEQUENCE [LARGE SCALE GENOMIC DNA]</scope>
    <source>
        <strain evidence="3">DSM 16069 / KCTC 12182 / SW-125</strain>
    </source>
</reference>
<dbReference type="InParanoid" id="C7R8C9"/>
<dbReference type="eggNOG" id="COG2226">
    <property type="taxonomic scope" value="Bacteria"/>
</dbReference>
<evidence type="ECO:0000313" key="2">
    <source>
        <dbReference type="EMBL" id="ACV27694.1"/>
    </source>
</evidence>
<dbReference type="RefSeq" id="WP_015781299.1">
    <property type="nucleotide sequence ID" value="NC_013166.1"/>
</dbReference>
<dbReference type="KEGG" id="kko:Kkor_2285"/>
<dbReference type="Gene3D" id="3.40.50.150">
    <property type="entry name" value="Vaccinia Virus protein VP39"/>
    <property type="match status" value="1"/>
</dbReference>
<dbReference type="EMBL" id="CP001707">
    <property type="protein sequence ID" value="ACV27694.1"/>
    <property type="molecule type" value="Genomic_DNA"/>
</dbReference>